<feature type="compositionally biased region" description="Low complexity" evidence="1">
    <location>
        <begin position="93"/>
        <end position="109"/>
    </location>
</feature>
<dbReference type="InterPro" id="IPR008979">
    <property type="entry name" value="Galactose-bd-like_sf"/>
</dbReference>
<reference evidence="3" key="1">
    <citation type="submission" date="2021-02" db="EMBL/GenBank/DDBJ databases">
        <authorList>
            <person name="Nowell W R."/>
        </authorList>
    </citation>
    <scope>NUCLEOTIDE SEQUENCE</scope>
    <source>
        <strain evidence="3">Ploen Becks lab</strain>
    </source>
</reference>
<feature type="compositionally biased region" description="Acidic residues" evidence="1">
    <location>
        <begin position="80"/>
        <end position="92"/>
    </location>
</feature>
<name>A0A814KY16_9BILA</name>
<dbReference type="SUPFAM" id="SSF49785">
    <property type="entry name" value="Galactose-binding domain-like"/>
    <property type="match status" value="1"/>
</dbReference>
<protein>
    <recommendedName>
        <fullName evidence="5">ShKT domain-containing protein</fullName>
    </recommendedName>
</protein>
<feature type="region of interest" description="Disordered" evidence="1">
    <location>
        <begin position="80"/>
        <end position="204"/>
    </location>
</feature>
<feature type="compositionally biased region" description="Low complexity" evidence="1">
    <location>
        <begin position="130"/>
        <end position="174"/>
    </location>
</feature>
<evidence type="ECO:0000313" key="3">
    <source>
        <dbReference type="EMBL" id="CAF1056865.1"/>
    </source>
</evidence>
<gene>
    <name evidence="3" type="ORF">OXX778_LOCUS19094</name>
</gene>
<proteinExistence type="predicted"/>
<feature type="chain" id="PRO_5032455444" description="ShKT domain-containing protein" evidence="2">
    <location>
        <begin position="18"/>
        <end position="400"/>
    </location>
</feature>
<dbReference type="Proteomes" id="UP000663879">
    <property type="component" value="Unassembled WGS sequence"/>
</dbReference>
<dbReference type="EMBL" id="CAJNOC010005606">
    <property type="protein sequence ID" value="CAF1056865.1"/>
    <property type="molecule type" value="Genomic_DNA"/>
</dbReference>
<sequence length="400" mass="44971">MLKIILILFAILSLVLCSKNNSNKTKDPCTDYPSCKLISDQMFENYCTRSTLRNMCPSHCDKKCKNSTLEASVRVLDLSSVEEEEFEEEETETTVAKTTTPTTTTSTTKKPAKNSKKKIAKIKTKVENGETTSAETTTTTTTTTTKKQKTKVTTTTTSTTTTTTKSTTESSTTTEEIDEEQSVEIEETTTTTTKQSKPKAAKSTSTKSTVLMTTTVITTTTQKVLQTESDNSATTKTLPNIPNGYFKTIYVPLYEAGFVQRVIPTSNRPECDFSRALVCKKENCSRNAVWCPMTNDVPKEQLEILFNYTTDIYMFETQGRIVTNETVSNFLFQYLNDAGVLVSHMYRTETKNSSVINKFMFEPAIRTNYIRLTPIDYVQSIALRFEVYSKGVLYNPDKEK</sequence>
<comment type="caution">
    <text evidence="3">The sequence shown here is derived from an EMBL/GenBank/DDBJ whole genome shotgun (WGS) entry which is preliminary data.</text>
</comment>
<evidence type="ECO:0000313" key="4">
    <source>
        <dbReference type="Proteomes" id="UP000663879"/>
    </source>
</evidence>
<keyword evidence="4" id="KW-1185">Reference proteome</keyword>
<dbReference type="OrthoDB" id="26719at2759"/>
<feature type="compositionally biased region" description="Basic residues" evidence="1">
    <location>
        <begin position="110"/>
        <end position="123"/>
    </location>
</feature>
<accession>A0A814KY16</accession>
<feature type="signal peptide" evidence="2">
    <location>
        <begin position="1"/>
        <end position="17"/>
    </location>
</feature>
<organism evidence="3 4">
    <name type="scientific">Brachionus calyciflorus</name>
    <dbReference type="NCBI Taxonomy" id="104777"/>
    <lineage>
        <taxon>Eukaryota</taxon>
        <taxon>Metazoa</taxon>
        <taxon>Spiralia</taxon>
        <taxon>Gnathifera</taxon>
        <taxon>Rotifera</taxon>
        <taxon>Eurotatoria</taxon>
        <taxon>Monogononta</taxon>
        <taxon>Pseudotrocha</taxon>
        <taxon>Ploima</taxon>
        <taxon>Brachionidae</taxon>
        <taxon>Brachionus</taxon>
    </lineage>
</organism>
<evidence type="ECO:0000256" key="2">
    <source>
        <dbReference type="SAM" id="SignalP"/>
    </source>
</evidence>
<keyword evidence="2" id="KW-0732">Signal</keyword>
<evidence type="ECO:0008006" key="5">
    <source>
        <dbReference type="Google" id="ProtNLM"/>
    </source>
</evidence>
<dbReference type="AlphaFoldDB" id="A0A814KY16"/>
<feature type="compositionally biased region" description="Acidic residues" evidence="1">
    <location>
        <begin position="175"/>
        <end position="187"/>
    </location>
</feature>
<evidence type="ECO:0000256" key="1">
    <source>
        <dbReference type="SAM" id="MobiDB-lite"/>
    </source>
</evidence>
<dbReference type="Gene3D" id="2.60.120.260">
    <property type="entry name" value="Galactose-binding domain-like"/>
    <property type="match status" value="1"/>
</dbReference>